<evidence type="ECO:0000313" key="2">
    <source>
        <dbReference type="Proteomes" id="UP000593561"/>
    </source>
</evidence>
<dbReference type="EMBL" id="JABFAC010000007">
    <property type="protein sequence ID" value="MBA0618801.1"/>
    <property type="molecule type" value="Genomic_DNA"/>
</dbReference>
<name>A0A7J8RY88_GOSDV</name>
<dbReference type="AlphaFoldDB" id="A0A7J8RY88"/>
<sequence>MFLTGGQYRSRVQVGPKTHQHVYRKVETRDAYILTSMRRVYHHFGERAVIIGIAGGWVRTHRVCSIC</sequence>
<keyword evidence="2" id="KW-1185">Reference proteome</keyword>
<dbReference type="Proteomes" id="UP000593561">
    <property type="component" value="Unassembled WGS sequence"/>
</dbReference>
<reference evidence="1 2" key="1">
    <citation type="journal article" date="2019" name="Genome Biol. Evol.">
        <title>Insights into the evolution of the New World diploid cottons (Gossypium, subgenus Houzingenia) based on genome sequencing.</title>
        <authorList>
            <person name="Grover C.E."/>
            <person name="Arick M.A. 2nd"/>
            <person name="Thrash A."/>
            <person name="Conover J.L."/>
            <person name="Sanders W.S."/>
            <person name="Peterson D.G."/>
            <person name="Frelichowski J.E."/>
            <person name="Scheffler J.A."/>
            <person name="Scheffler B.E."/>
            <person name="Wendel J.F."/>
        </authorList>
    </citation>
    <scope>NUCLEOTIDE SEQUENCE [LARGE SCALE GENOMIC DNA]</scope>
    <source>
        <strain evidence="1">27</strain>
        <tissue evidence="1">Leaf</tissue>
    </source>
</reference>
<evidence type="ECO:0000313" key="1">
    <source>
        <dbReference type="EMBL" id="MBA0618801.1"/>
    </source>
</evidence>
<accession>A0A7J8RY88</accession>
<protein>
    <submittedName>
        <fullName evidence="1">Uncharacterized protein</fullName>
    </submittedName>
</protein>
<gene>
    <name evidence="1" type="ORF">Godav_028092</name>
</gene>
<organism evidence="1 2">
    <name type="scientific">Gossypium davidsonii</name>
    <name type="common">Davidson's cotton</name>
    <name type="synonym">Gossypium klotzschianum subsp. davidsonii</name>
    <dbReference type="NCBI Taxonomy" id="34287"/>
    <lineage>
        <taxon>Eukaryota</taxon>
        <taxon>Viridiplantae</taxon>
        <taxon>Streptophyta</taxon>
        <taxon>Embryophyta</taxon>
        <taxon>Tracheophyta</taxon>
        <taxon>Spermatophyta</taxon>
        <taxon>Magnoliopsida</taxon>
        <taxon>eudicotyledons</taxon>
        <taxon>Gunneridae</taxon>
        <taxon>Pentapetalae</taxon>
        <taxon>rosids</taxon>
        <taxon>malvids</taxon>
        <taxon>Malvales</taxon>
        <taxon>Malvaceae</taxon>
        <taxon>Malvoideae</taxon>
        <taxon>Gossypium</taxon>
    </lineage>
</organism>
<comment type="caution">
    <text evidence="1">The sequence shown here is derived from an EMBL/GenBank/DDBJ whole genome shotgun (WGS) entry which is preliminary data.</text>
</comment>
<proteinExistence type="predicted"/>